<keyword evidence="2" id="KW-0472">Membrane</keyword>
<keyword evidence="3" id="KW-0732">Signal</keyword>
<organism evidence="4 5">
    <name type="scientific">Cellulomonas avistercoris</name>
    <dbReference type="NCBI Taxonomy" id="2762242"/>
    <lineage>
        <taxon>Bacteria</taxon>
        <taxon>Bacillati</taxon>
        <taxon>Actinomycetota</taxon>
        <taxon>Actinomycetes</taxon>
        <taxon>Micrococcales</taxon>
        <taxon>Cellulomonadaceae</taxon>
        <taxon>Cellulomonas</taxon>
    </lineage>
</organism>
<dbReference type="EMBL" id="JACSQV010000002">
    <property type="protein sequence ID" value="MBD7917291.1"/>
    <property type="molecule type" value="Genomic_DNA"/>
</dbReference>
<evidence type="ECO:0000256" key="3">
    <source>
        <dbReference type="SAM" id="SignalP"/>
    </source>
</evidence>
<protein>
    <recommendedName>
        <fullName evidence="6">CopC domain-containing protein</fullName>
    </recommendedName>
</protein>
<reference evidence="4 5" key="1">
    <citation type="submission" date="2020-08" db="EMBL/GenBank/DDBJ databases">
        <title>A Genomic Blueprint of the Chicken Gut Microbiome.</title>
        <authorList>
            <person name="Gilroy R."/>
            <person name="Ravi A."/>
            <person name="Getino M."/>
            <person name="Pursley I."/>
            <person name="Horton D.L."/>
            <person name="Alikhan N.-F."/>
            <person name="Baker D."/>
            <person name="Gharbi K."/>
            <person name="Hall N."/>
            <person name="Watson M."/>
            <person name="Adriaenssens E.M."/>
            <person name="Foster-Nyarko E."/>
            <person name="Jarju S."/>
            <person name="Secka A."/>
            <person name="Antonio M."/>
            <person name="Oren A."/>
            <person name="Chaudhuri R."/>
            <person name="La Ragione R.M."/>
            <person name="Hildebrand F."/>
            <person name="Pallen M.J."/>
        </authorList>
    </citation>
    <scope>NUCLEOTIDE SEQUENCE [LARGE SCALE GENOMIC DNA]</scope>
    <source>
        <strain evidence="4 5">Sa3CUA2</strain>
    </source>
</reference>
<feature type="region of interest" description="Disordered" evidence="1">
    <location>
        <begin position="131"/>
        <end position="156"/>
    </location>
</feature>
<gene>
    <name evidence="4" type="ORF">H9657_03230</name>
</gene>
<keyword evidence="2" id="KW-0812">Transmembrane</keyword>
<comment type="caution">
    <text evidence="4">The sequence shown here is derived from an EMBL/GenBank/DDBJ whole genome shotgun (WGS) entry which is preliminary data.</text>
</comment>
<evidence type="ECO:0000313" key="5">
    <source>
        <dbReference type="Proteomes" id="UP000604241"/>
    </source>
</evidence>
<keyword evidence="5" id="KW-1185">Reference proteome</keyword>
<feature type="transmembrane region" description="Helical" evidence="2">
    <location>
        <begin position="168"/>
        <end position="189"/>
    </location>
</feature>
<sequence>MRPTRRLATVALAALTVVGASPPAAAAVDVVPVTFELLELAPGEHRSRDLTVHVRDDATVTGVELRSDGAPTVAWDARLCDADGTCRPVDDALVGRVVAPGTWTLTVTAVASHALRPGDRSDVVGRVVLQGGDVTTDGDPGAGAAPGGTSGTGGRLAGRTGPLALTGAAVPASLALALTATATGAWLVVLARRRRDDGTAEGAHA</sequence>
<dbReference type="Proteomes" id="UP000604241">
    <property type="component" value="Unassembled WGS sequence"/>
</dbReference>
<evidence type="ECO:0000256" key="2">
    <source>
        <dbReference type="SAM" id="Phobius"/>
    </source>
</evidence>
<evidence type="ECO:0000313" key="4">
    <source>
        <dbReference type="EMBL" id="MBD7917291.1"/>
    </source>
</evidence>
<feature type="chain" id="PRO_5046344446" description="CopC domain-containing protein" evidence="3">
    <location>
        <begin position="27"/>
        <end position="205"/>
    </location>
</feature>
<proteinExistence type="predicted"/>
<evidence type="ECO:0008006" key="6">
    <source>
        <dbReference type="Google" id="ProtNLM"/>
    </source>
</evidence>
<evidence type="ECO:0000256" key="1">
    <source>
        <dbReference type="SAM" id="MobiDB-lite"/>
    </source>
</evidence>
<feature type="signal peptide" evidence="3">
    <location>
        <begin position="1"/>
        <end position="26"/>
    </location>
</feature>
<accession>A0ABR8QA33</accession>
<feature type="compositionally biased region" description="Gly residues" evidence="1">
    <location>
        <begin position="140"/>
        <end position="156"/>
    </location>
</feature>
<keyword evidence="2" id="KW-1133">Transmembrane helix</keyword>
<name>A0ABR8QA33_9CELL</name>
<dbReference type="RefSeq" id="WP_191780289.1">
    <property type="nucleotide sequence ID" value="NZ_JACSQV010000002.1"/>
</dbReference>